<dbReference type="Proteomes" id="UP001055879">
    <property type="component" value="Linkage Group LG03"/>
</dbReference>
<name>A0ACB9DQQ6_ARCLA</name>
<evidence type="ECO:0000313" key="1">
    <source>
        <dbReference type="EMBL" id="KAI3749049.1"/>
    </source>
</evidence>
<reference evidence="1 2" key="2">
    <citation type="journal article" date="2022" name="Mol. Ecol. Resour.">
        <title>The genomes of chicory, endive, great burdock and yacon provide insights into Asteraceae paleo-polyploidization history and plant inulin production.</title>
        <authorList>
            <person name="Fan W."/>
            <person name="Wang S."/>
            <person name="Wang H."/>
            <person name="Wang A."/>
            <person name="Jiang F."/>
            <person name="Liu H."/>
            <person name="Zhao H."/>
            <person name="Xu D."/>
            <person name="Zhang Y."/>
        </authorList>
    </citation>
    <scope>NUCLEOTIDE SEQUENCE [LARGE SCALE GENOMIC DNA]</scope>
    <source>
        <strain evidence="2">cv. Niubang</strain>
    </source>
</reference>
<gene>
    <name evidence="1" type="ORF">L6452_12591</name>
</gene>
<keyword evidence="2" id="KW-1185">Reference proteome</keyword>
<evidence type="ECO:0000313" key="2">
    <source>
        <dbReference type="Proteomes" id="UP001055879"/>
    </source>
</evidence>
<accession>A0ACB9DQQ6</accession>
<reference evidence="2" key="1">
    <citation type="journal article" date="2022" name="Mol. Ecol. Resour.">
        <title>The genomes of chicory, endive, great burdock and yacon provide insights into Asteraceae palaeo-polyploidization history and plant inulin production.</title>
        <authorList>
            <person name="Fan W."/>
            <person name="Wang S."/>
            <person name="Wang H."/>
            <person name="Wang A."/>
            <person name="Jiang F."/>
            <person name="Liu H."/>
            <person name="Zhao H."/>
            <person name="Xu D."/>
            <person name="Zhang Y."/>
        </authorList>
    </citation>
    <scope>NUCLEOTIDE SEQUENCE [LARGE SCALE GENOMIC DNA]</scope>
    <source>
        <strain evidence="2">cv. Niubang</strain>
    </source>
</reference>
<sequence>MDSRSSHTVCVTSSSRNQTKSCSDISGKVRIVARIRGFRDHELASDATGLKSVIQVCKSSKGGPSEKVTLSFDDQTSRGSGKTYTIQGSKETLGLGMLVMDEILKMVEGGKHAVAVSIYEVFQDHVYDLLDSKNPEVRVLEDAQGKIMLKGLSKVPVKSMLEFQKLYCIGSSSSKPKQKTTLELPRRSHKALMIHILACDKGENFKCVGKMNFIDLAGYENARRNSTDGTNLVEGTLVNKSLNALFNVIHAVSANESRVPYRESKITRVLQDSLGGNNHISMLVCLNPLFCPDTIHAVTLASRLKSIKPMAAKKQTNSSVPLSVNKADSVVVARSAAKKGTNSRLPMSGKKTKAVLKERNIFGDTDTEQANGFKKQASNPSNLVKSDIPNRDSTVVPYAKEEKDSSDGALFNSDVVDVASVIVPCSHDKEIPVSGATQENSLALKEEDASVKAESNCKEVPPLIDGDNIVKEDNSLLVNEGQSPPLSVRLKELSMNLQSLCSTPLPISMPQVANTEIGNIIDTMEPKTPIVTHKMDFSNCPSGTFSKRSSGMKQSLVQDYLEFLNTASKEDLKGIRGIGEKRASYILELREESPQPFKNLDDLQDIGLSAKQVQRMMKNVAGGLFI</sequence>
<proteinExistence type="predicted"/>
<organism evidence="1 2">
    <name type="scientific">Arctium lappa</name>
    <name type="common">Greater burdock</name>
    <name type="synonym">Lappa major</name>
    <dbReference type="NCBI Taxonomy" id="4217"/>
    <lineage>
        <taxon>Eukaryota</taxon>
        <taxon>Viridiplantae</taxon>
        <taxon>Streptophyta</taxon>
        <taxon>Embryophyta</taxon>
        <taxon>Tracheophyta</taxon>
        <taxon>Spermatophyta</taxon>
        <taxon>Magnoliopsida</taxon>
        <taxon>eudicotyledons</taxon>
        <taxon>Gunneridae</taxon>
        <taxon>Pentapetalae</taxon>
        <taxon>asterids</taxon>
        <taxon>campanulids</taxon>
        <taxon>Asterales</taxon>
        <taxon>Asteraceae</taxon>
        <taxon>Carduoideae</taxon>
        <taxon>Cardueae</taxon>
        <taxon>Arctiinae</taxon>
        <taxon>Arctium</taxon>
    </lineage>
</organism>
<protein>
    <submittedName>
        <fullName evidence="1">Uncharacterized protein</fullName>
    </submittedName>
</protein>
<comment type="caution">
    <text evidence="1">The sequence shown here is derived from an EMBL/GenBank/DDBJ whole genome shotgun (WGS) entry which is preliminary data.</text>
</comment>
<dbReference type="EMBL" id="CM042049">
    <property type="protein sequence ID" value="KAI3749049.1"/>
    <property type="molecule type" value="Genomic_DNA"/>
</dbReference>